<evidence type="ECO:0000313" key="6">
    <source>
        <dbReference type="EMBL" id="XAT63610.1"/>
    </source>
</evidence>
<keyword evidence="4" id="KW-0411">Iron-sulfur</keyword>
<evidence type="ECO:0000256" key="4">
    <source>
        <dbReference type="ARBA" id="ARBA00023014"/>
    </source>
</evidence>
<dbReference type="Pfam" id="PF01869">
    <property type="entry name" value="BcrAD_BadFG"/>
    <property type="match status" value="1"/>
</dbReference>
<keyword evidence="2" id="KW-0479">Metal-binding</keyword>
<evidence type="ECO:0000256" key="1">
    <source>
        <dbReference type="ARBA" id="ARBA00001966"/>
    </source>
</evidence>
<organism evidence="6 7">
    <name type="scientific">Geoglobus acetivorans</name>
    <dbReference type="NCBI Taxonomy" id="565033"/>
    <lineage>
        <taxon>Archaea</taxon>
        <taxon>Methanobacteriati</taxon>
        <taxon>Methanobacteriota</taxon>
        <taxon>Archaeoglobi</taxon>
        <taxon>Archaeoglobales</taxon>
        <taxon>Archaeoglobaceae</taxon>
        <taxon>Geoglobus</taxon>
    </lineage>
</organism>
<dbReference type="EC" id="1.3.7.8" evidence="6"/>
<reference evidence="6 7" key="1">
    <citation type="submission" date="2021-11" db="EMBL/GenBank/DDBJ databases">
        <title>Whole genome of Geoglobus acetivorans.</title>
        <authorList>
            <person name="Liu D."/>
        </authorList>
    </citation>
    <scope>NUCLEOTIDE SEQUENCE [LARGE SCALE GENOMIC DNA]</scope>
    <source>
        <strain evidence="6 7">SBH6</strain>
    </source>
</reference>
<dbReference type="InterPro" id="IPR002731">
    <property type="entry name" value="ATPase_BadF"/>
</dbReference>
<evidence type="ECO:0000313" key="7">
    <source>
        <dbReference type="Proteomes" id="UP001492541"/>
    </source>
</evidence>
<sequence>MVSVQESEYWRWPETVWVDESRNWQDADVISCGIDLGSVSTQAVIMADGELYAYASMRTGTSSSASSEKALNAVLEKIGDMSREDIHYIVGTGYGRVSVPFANKTITEIACHGRGAVYVYGNTVRTVLDMGGQDLKAIKIDSRGKVINFLMNDKCAAGTGRGIEVVCDLLSVPITEVGDMSLKVEEEPEPVSTTCVVFAKSEILGLIRKGWNREMILAAFFNAVSSRVVELLERVGVEADFAITGGISKNVGVVRRIEIKLNMKALEPKVDPQLAGAIGAALFARALYIKSKK</sequence>
<dbReference type="InterPro" id="IPR043129">
    <property type="entry name" value="ATPase_NBD"/>
</dbReference>
<keyword evidence="7" id="KW-1185">Reference proteome</keyword>
<dbReference type="RefSeq" id="WP_193807195.1">
    <property type="nucleotide sequence ID" value="NZ_CP087714.1"/>
</dbReference>
<comment type="cofactor">
    <cofactor evidence="1">
        <name>[4Fe-4S] cluster</name>
        <dbReference type="ChEBI" id="CHEBI:49883"/>
    </cofactor>
</comment>
<dbReference type="PANTHER" id="PTHR32329">
    <property type="entry name" value="BIFUNCTIONAL PROTEIN [INCLUDES 2-HYDROXYACYL-COA DEHYDRATASE (N-TER) AND ITS ACTIVATOR DOMAIN (C_TERM)-RELATED"/>
    <property type="match status" value="1"/>
</dbReference>
<keyword evidence="3" id="KW-0408">Iron</keyword>
<dbReference type="InterPro" id="IPR051805">
    <property type="entry name" value="Dehydratase_Activator_Redct"/>
</dbReference>
<dbReference type="NCBIfam" id="TIGR00241">
    <property type="entry name" value="CoA_E_activ"/>
    <property type="match status" value="1"/>
</dbReference>
<keyword evidence="6" id="KW-0560">Oxidoreductase</keyword>
<dbReference type="InterPro" id="IPR017605">
    <property type="entry name" value="Benzoyl-CoA_Rdtase_bzd_qsu"/>
</dbReference>
<dbReference type="PANTHER" id="PTHR32329:SF2">
    <property type="entry name" value="BIFUNCTIONAL PROTEIN [INCLUDES 2-HYDROXYACYL-COA DEHYDRATASE (N-TER) AND ITS ACTIVATOR DOMAIN (C_TERM)"/>
    <property type="match status" value="1"/>
</dbReference>
<evidence type="ECO:0000256" key="3">
    <source>
        <dbReference type="ARBA" id="ARBA00023004"/>
    </source>
</evidence>
<evidence type="ECO:0000256" key="2">
    <source>
        <dbReference type="ARBA" id="ARBA00022723"/>
    </source>
</evidence>
<dbReference type="Proteomes" id="UP001492541">
    <property type="component" value="Chromosome"/>
</dbReference>
<proteinExistence type="predicted"/>
<dbReference type="NCBIfam" id="TIGR03192">
    <property type="entry name" value="benz_CoA_bzdQ"/>
    <property type="match status" value="1"/>
</dbReference>
<accession>A0ABZ3H227</accession>
<gene>
    <name evidence="6" type="primary">bzdQ</name>
    <name evidence="6" type="ORF">LPQ35_10185</name>
</gene>
<dbReference type="GeneID" id="90450066"/>
<dbReference type="CDD" id="cd24106">
    <property type="entry name" value="ASKHA_NBD_benz_CoA_BzdQ"/>
    <property type="match status" value="1"/>
</dbReference>
<dbReference type="SUPFAM" id="SSF53067">
    <property type="entry name" value="Actin-like ATPase domain"/>
    <property type="match status" value="1"/>
</dbReference>
<dbReference type="GO" id="GO:0018522">
    <property type="term" value="F:benzoyl-CoA reductase activity"/>
    <property type="evidence" value="ECO:0007669"/>
    <property type="project" value="UniProtKB-EC"/>
</dbReference>
<dbReference type="EMBL" id="CP087714">
    <property type="protein sequence ID" value="XAT63610.1"/>
    <property type="molecule type" value="Genomic_DNA"/>
</dbReference>
<evidence type="ECO:0000259" key="5">
    <source>
        <dbReference type="Pfam" id="PF01869"/>
    </source>
</evidence>
<name>A0ABZ3H227_GEOAI</name>
<dbReference type="Gene3D" id="3.30.420.40">
    <property type="match status" value="2"/>
</dbReference>
<dbReference type="InterPro" id="IPR008275">
    <property type="entry name" value="CoA_E_activase_dom"/>
</dbReference>
<feature type="domain" description="ATPase BadF/BadG/BcrA/BcrD type" evidence="5">
    <location>
        <begin position="33"/>
        <end position="284"/>
    </location>
</feature>
<protein>
    <submittedName>
        <fullName evidence="6">Benzoyl-CoA reductase, bzd-type, subunit Q</fullName>
        <ecNumber evidence="6">1.3.7.8</ecNumber>
    </submittedName>
</protein>